<comment type="caution">
    <text evidence="4">The sequence shown here is derived from an EMBL/GenBank/DDBJ whole genome shotgun (WGS) entry which is preliminary data.</text>
</comment>
<dbReference type="OrthoDB" id="2657661at2759"/>
<dbReference type="InParanoid" id="A0A409YCM9"/>
<accession>A0A409YCM9</accession>
<name>A0A409YCM9_9AGAR</name>
<feature type="compositionally biased region" description="Polar residues" evidence="1">
    <location>
        <begin position="137"/>
        <end position="156"/>
    </location>
</feature>
<evidence type="ECO:0000256" key="1">
    <source>
        <dbReference type="SAM" id="MobiDB-lite"/>
    </source>
</evidence>
<keyword evidence="2" id="KW-1133">Transmembrane helix</keyword>
<keyword evidence="2" id="KW-0812">Transmembrane</keyword>
<evidence type="ECO:0000313" key="4">
    <source>
        <dbReference type="EMBL" id="PPR00765.1"/>
    </source>
</evidence>
<evidence type="ECO:0000256" key="2">
    <source>
        <dbReference type="SAM" id="Phobius"/>
    </source>
</evidence>
<organism evidence="4 5">
    <name type="scientific">Panaeolus cyanescens</name>
    <dbReference type="NCBI Taxonomy" id="181874"/>
    <lineage>
        <taxon>Eukaryota</taxon>
        <taxon>Fungi</taxon>
        <taxon>Dikarya</taxon>
        <taxon>Basidiomycota</taxon>
        <taxon>Agaricomycotina</taxon>
        <taxon>Agaricomycetes</taxon>
        <taxon>Agaricomycetidae</taxon>
        <taxon>Agaricales</taxon>
        <taxon>Agaricineae</taxon>
        <taxon>Galeropsidaceae</taxon>
        <taxon>Panaeolus</taxon>
    </lineage>
</organism>
<keyword evidence="3" id="KW-0732">Signal</keyword>
<evidence type="ECO:0008006" key="6">
    <source>
        <dbReference type="Google" id="ProtNLM"/>
    </source>
</evidence>
<feature type="signal peptide" evidence="3">
    <location>
        <begin position="1"/>
        <end position="18"/>
    </location>
</feature>
<evidence type="ECO:0000256" key="3">
    <source>
        <dbReference type="SAM" id="SignalP"/>
    </source>
</evidence>
<evidence type="ECO:0000313" key="5">
    <source>
        <dbReference type="Proteomes" id="UP000284842"/>
    </source>
</evidence>
<feature type="region of interest" description="Disordered" evidence="1">
    <location>
        <begin position="131"/>
        <end position="158"/>
    </location>
</feature>
<keyword evidence="5" id="KW-1185">Reference proteome</keyword>
<sequence length="688" mass="78202">MTYKTLYFLFSLLQPFFANQALKGKKTVQRVISLIWSTLKGVAIRFTRKGSGSGGRALFDDRDTETKKTINESVSLQDPHIAMSRQPCSIPTSAATSTQTLELPLHHQPNRTKSSTSRKALGIDTNVTKRRDDIESTLPQNTINASGPPSISNATHSRPHSVQIPMSVVSQKGPRLCAVVDDLVAVSSSELEKYEKTNIVEKYTYEELYIEPLLIFEETRLLPPGWEAFVNPDGALYFINFTMAHLKSSFPPGQLNIVTDVYMYDKQQADQLESMVEKIFDFLKQYHVDLPQRKMDLVLEFRQSQRYGYYFADHESRSLFWLDDFDALDALSEVKVLFTPSHVRHELTAFYWMHVEYFPHTHAHDSEIVSELKGMVIHAYGDTITSLTSTSPYDTPTLEKIVTMIRNIEGEGTTTVPTVYVSVVGRLLFNFHHERFLNLYGERNARLERNQSIHPEPQRSYIMKLFSPLFLYGPEVHLRKLQQMSVDSLVHTPNWRNLLEKITEEWKEFTLFATVVLNANVAFLAIQSVDEAAPEGGRSSAQRASYLSIVTSVGAIVLGLLLVREHNTMLDRSFLAFRSASVYGLETLALMYSLPYALLMWSMIAFLVAFSIECYGAGDLITTIILSVGWPIIAALLVWCISASYENKEFLYPWPFRDLTIFRRRIQKSMNVVTGKLRIGATNPSVAY</sequence>
<reference evidence="4 5" key="1">
    <citation type="journal article" date="2018" name="Evol. Lett.">
        <title>Horizontal gene cluster transfer increased hallucinogenic mushroom diversity.</title>
        <authorList>
            <person name="Reynolds H.T."/>
            <person name="Vijayakumar V."/>
            <person name="Gluck-Thaler E."/>
            <person name="Korotkin H.B."/>
            <person name="Matheny P.B."/>
            <person name="Slot J.C."/>
        </authorList>
    </citation>
    <scope>NUCLEOTIDE SEQUENCE [LARGE SCALE GENOMIC DNA]</scope>
    <source>
        <strain evidence="4 5">2629</strain>
    </source>
</reference>
<feature type="chain" id="PRO_5019411115" description="WW domain-containing protein" evidence="3">
    <location>
        <begin position="19"/>
        <end position="688"/>
    </location>
</feature>
<feature type="transmembrane region" description="Helical" evidence="2">
    <location>
        <begin position="544"/>
        <end position="563"/>
    </location>
</feature>
<dbReference type="AlphaFoldDB" id="A0A409YCM9"/>
<proteinExistence type="predicted"/>
<feature type="transmembrane region" description="Helical" evidence="2">
    <location>
        <begin position="624"/>
        <end position="645"/>
    </location>
</feature>
<keyword evidence="2" id="KW-0472">Membrane</keyword>
<dbReference type="EMBL" id="NHTK01001293">
    <property type="protein sequence ID" value="PPR00765.1"/>
    <property type="molecule type" value="Genomic_DNA"/>
</dbReference>
<feature type="transmembrane region" description="Helical" evidence="2">
    <location>
        <begin position="598"/>
        <end position="617"/>
    </location>
</feature>
<dbReference type="Proteomes" id="UP000284842">
    <property type="component" value="Unassembled WGS sequence"/>
</dbReference>
<gene>
    <name evidence="4" type="ORF">CVT24_000790</name>
</gene>
<protein>
    <recommendedName>
        <fullName evidence="6">WW domain-containing protein</fullName>
    </recommendedName>
</protein>